<dbReference type="GO" id="GO:0051301">
    <property type="term" value="P:cell division"/>
    <property type="evidence" value="ECO:0007669"/>
    <property type="project" value="UniProtKB-KW"/>
</dbReference>
<dbReference type="Gene3D" id="3.40.50.720">
    <property type="entry name" value="NAD(P)-binding Rossmann-like Domain"/>
    <property type="match status" value="1"/>
</dbReference>
<evidence type="ECO:0000256" key="6">
    <source>
        <dbReference type="ARBA" id="ARBA00022840"/>
    </source>
</evidence>
<dbReference type="GO" id="GO:0005737">
    <property type="term" value="C:cytoplasm"/>
    <property type="evidence" value="ECO:0007669"/>
    <property type="project" value="UniProtKB-SubCell"/>
</dbReference>
<feature type="compositionally biased region" description="Low complexity" evidence="9">
    <location>
        <begin position="451"/>
        <end position="471"/>
    </location>
</feature>
<comment type="pathway">
    <text evidence="2 7 8">Cell wall biogenesis; peptidoglycan biosynthesis.</text>
</comment>
<evidence type="ECO:0000256" key="9">
    <source>
        <dbReference type="SAM" id="MobiDB-lite"/>
    </source>
</evidence>
<dbReference type="Pfam" id="PF02875">
    <property type="entry name" value="Mur_ligase_C"/>
    <property type="match status" value="1"/>
</dbReference>
<evidence type="ECO:0000256" key="2">
    <source>
        <dbReference type="ARBA" id="ARBA00004752"/>
    </source>
</evidence>
<dbReference type="InterPro" id="IPR036615">
    <property type="entry name" value="Mur_ligase_C_dom_sf"/>
</dbReference>
<dbReference type="Gene3D" id="3.90.190.20">
    <property type="entry name" value="Mur ligase, C-terminal domain"/>
    <property type="match status" value="1"/>
</dbReference>
<dbReference type="SUPFAM" id="SSF53244">
    <property type="entry name" value="MurD-like peptide ligases, peptide-binding domain"/>
    <property type="match status" value="1"/>
</dbReference>
<dbReference type="KEGG" id="aym:YM304_19440"/>
<keyword evidence="7 8" id="KW-0961">Cell wall biogenesis/degradation</keyword>
<dbReference type="GO" id="GO:0071555">
    <property type="term" value="P:cell wall organization"/>
    <property type="evidence" value="ECO:0007669"/>
    <property type="project" value="UniProtKB-KW"/>
</dbReference>
<comment type="function">
    <text evidence="7 8">Cell wall formation. Catalyzes the addition of glutamate to the nucleotide precursor UDP-N-acetylmuramoyl-L-alanine (UMA).</text>
</comment>
<evidence type="ECO:0000256" key="3">
    <source>
        <dbReference type="ARBA" id="ARBA00022490"/>
    </source>
</evidence>
<feature type="domain" description="Mur ligase C-terminal" evidence="10">
    <location>
        <begin position="313"/>
        <end position="421"/>
    </location>
</feature>
<dbReference type="Gene3D" id="3.40.1190.10">
    <property type="entry name" value="Mur-like, catalytic domain"/>
    <property type="match status" value="1"/>
</dbReference>
<dbReference type="InterPro" id="IPR036565">
    <property type="entry name" value="Mur-like_cat_sf"/>
</dbReference>
<dbReference type="AlphaFoldDB" id="A0A6C7EC99"/>
<keyword evidence="7 8" id="KW-0131">Cell cycle</keyword>
<keyword evidence="6 7" id="KW-0067">ATP-binding</keyword>
<dbReference type="GO" id="GO:0008764">
    <property type="term" value="F:UDP-N-acetylmuramoylalanine-D-glutamate ligase activity"/>
    <property type="evidence" value="ECO:0007669"/>
    <property type="project" value="UniProtKB-UniRule"/>
</dbReference>
<dbReference type="InterPro" id="IPR004101">
    <property type="entry name" value="Mur_ligase_C"/>
</dbReference>
<dbReference type="HAMAP" id="MF_00639">
    <property type="entry name" value="MurD"/>
    <property type="match status" value="1"/>
</dbReference>
<keyword evidence="5 7" id="KW-0547">Nucleotide-binding</keyword>
<comment type="similarity">
    <text evidence="7">Belongs to the MurCDEF family.</text>
</comment>
<keyword evidence="7 8" id="KW-0133">Cell shape</keyword>
<keyword evidence="4 7" id="KW-0436">Ligase</keyword>
<dbReference type="RefSeq" id="WP_015441505.1">
    <property type="nucleotide sequence ID" value="NC_020520.1"/>
</dbReference>
<dbReference type="SUPFAM" id="SSF51984">
    <property type="entry name" value="MurCD N-terminal domain"/>
    <property type="match status" value="1"/>
</dbReference>
<dbReference type="SUPFAM" id="SSF53623">
    <property type="entry name" value="MurD-like peptide ligases, catalytic domain"/>
    <property type="match status" value="1"/>
</dbReference>
<dbReference type="InterPro" id="IPR013221">
    <property type="entry name" value="Mur_ligase_cen"/>
</dbReference>
<sequence>MTAADSPTALVYGLAVAGQATARALLRRGYTVVVADDVVTDERRHVATELGVELLDAPTAEQLREVVAACSIVSPAPGIPETHRLIEVSNELGVELVSEIELAYRWEQQREGGPRPFLAVTGTDGKTTTTLIAVGMLRAAGLSTIDAGNTDTPLVDAIDDDGFDAFVVECASFRLAWTPSFRADAAVWLNLAPDHLNWHRSMDSYRAAKFQIWANQRSDDTAIGFVSDATVIACLDGAPARHRTFGADDADYTVRDGALVGPAGPICEIATMRRSLPHDITNALAAAALVLESGLATPGDVARALETFVGPPHRLEHVGRWNGIDWFNDSKATTPHAAAVAIKAFDHIVLIAGGKDKYVDLAEMATDADRVDTVIAIGQTTDKIVDAFASVDRIERRATLTEAVELAASIATPGQTVLLSPGCASLDQYPSFEARGDEFRTLVLALHDPDAASTTATPMPTSATPTPTDSPSSPPSPSNQGRRP</sequence>
<feature type="domain" description="Mur ligase central" evidence="11">
    <location>
        <begin position="120"/>
        <end position="253"/>
    </location>
</feature>
<comment type="catalytic activity">
    <reaction evidence="7 8">
        <text>UDP-N-acetyl-alpha-D-muramoyl-L-alanine + D-glutamate + ATP = UDP-N-acetyl-alpha-D-muramoyl-L-alanyl-D-glutamate + ADP + phosphate + H(+)</text>
        <dbReference type="Rhea" id="RHEA:16429"/>
        <dbReference type="ChEBI" id="CHEBI:15378"/>
        <dbReference type="ChEBI" id="CHEBI:29986"/>
        <dbReference type="ChEBI" id="CHEBI:30616"/>
        <dbReference type="ChEBI" id="CHEBI:43474"/>
        <dbReference type="ChEBI" id="CHEBI:83898"/>
        <dbReference type="ChEBI" id="CHEBI:83900"/>
        <dbReference type="ChEBI" id="CHEBI:456216"/>
        <dbReference type="EC" id="6.3.2.9"/>
    </reaction>
</comment>
<evidence type="ECO:0000313" key="13">
    <source>
        <dbReference type="Proteomes" id="UP000011863"/>
    </source>
</evidence>
<evidence type="ECO:0000256" key="1">
    <source>
        <dbReference type="ARBA" id="ARBA00004496"/>
    </source>
</evidence>
<dbReference type="UniPathway" id="UPA00219"/>
<dbReference type="GO" id="GO:0005524">
    <property type="term" value="F:ATP binding"/>
    <property type="evidence" value="ECO:0007669"/>
    <property type="project" value="UniProtKB-UniRule"/>
</dbReference>
<keyword evidence="7 8" id="KW-0573">Peptidoglycan synthesis</keyword>
<evidence type="ECO:0000256" key="7">
    <source>
        <dbReference type="HAMAP-Rule" id="MF_00639"/>
    </source>
</evidence>
<name>A0A6C7EC99_ILUCY</name>
<dbReference type="EMBL" id="AP012057">
    <property type="protein sequence ID" value="BAN02258.1"/>
    <property type="molecule type" value="Genomic_DNA"/>
</dbReference>
<evidence type="ECO:0000256" key="5">
    <source>
        <dbReference type="ARBA" id="ARBA00022741"/>
    </source>
</evidence>
<organism evidence="12 13">
    <name type="scientific">Ilumatobacter coccineus (strain NBRC 103263 / KCTC 29153 / YM16-304)</name>
    <dbReference type="NCBI Taxonomy" id="1313172"/>
    <lineage>
        <taxon>Bacteria</taxon>
        <taxon>Bacillati</taxon>
        <taxon>Actinomycetota</taxon>
        <taxon>Acidimicrobiia</taxon>
        <taxon>Acidimicrobiales</taxon>
        <taxon>Ilumatobacteraceae</taxon>
        <taxon>Ilumatobacter</taxon>
    </lineage>
</organism>
<evidence type="ECO:0000259" key="11">
    <source>
        <dbReference type="Pfam" id="PF08245"/>
    </source>
</evidence>
<dbReference type="NCBIfam" id="TIGR01087">
    <property type="entry name" value="murD"/>
    <property type="match status" value="1"/>
</dbReference>
<comment type="subcellular location">
    <subcellularLocation>
        <location evidence="1 7 8">Cytoplasm</location>
    </subcellularLocation>
</comment>
<evidence type="ECO:0000259" key="10">
    <source>
        <dbReference type="Pfam" id="PF02875"/>
    </source>
</evidence>
<evidence type="ECO:0000256" key="4">
    <source>
        <dbReference type="ARBA" id="ARBA00022598"/>
    </source>
</evidence>
<dbReference type="PANTHER" id="PTHR43692:SF1">
    <property type="entry name" value="UDP-N-ACETYLMURAMOYLALANINE--D-GLUTAMATE LIGASE"/>
    <property type="match status" value="1"/>
</dbReference>
<feature type="region of interest" description="Disordered" evidence="9">
    <location>
        <begin position="450"/>
        <end position="484"/>
    </location>
</feature>
<dbReference type="GO" id="GO:0008360">
    <property type="term" value="P:regulation of cell shape"/>
    <property type="evidence" value="ECO:0007669"/>
    <property type="project" value="UniProtKB-KW"/>
</dbReference>
<reference evidence="12 13" key="1">
    <citation type="journal article" date="2013" name="Int. J. Syst. Evol. Microbiol.">
        <title>Ilumatobacter nonamiense sp. nov. and Ilumatobacter coccineum sp. nov., isolated from seashore sand.</title>
        <authorList>
            <person name="Matsumoto A."/>
            <person name="Kasai H."/>
            <person name="Matsuo Y."/>
            <person name="Shizuri Y."/>
            <person name="Ichikawa N."/>
            <person name="Fujita N."/>
            <person name="Omura S."/>
            <person name="Takahashi Y."/>
        </authorList>
    </citation>
    <scope>NUCLEOTIDE SEQUENCE [LARGE SCALE GENOMIC DNA]</scope>
    <source>
        <strain evidence="13">NBRC 103263 / KCTC 29153 / YM16-304</strain>
    </source>
</reference>
<gene>
    <name evidence="7 12" type="primary">murD</name>
    <name evidence="12" type="ORF">YM304_19440</name>
</gene>
<keyword evidence="7 8" id="KW-0132">Cell division</keyword>
<accession>A0A6C7EC99</accession>
<proteinExistence type="inferred from homology"/>
<dbReference type="PANTHER" id="PTHR43692">
    <property type="entry name" value="UDP-N-ACETYLMURAMOYLALANINE--D-GLUTAMATE LIGASE"/>
    <property type="match status" value="1"/>
</dbReference>
<feature type="binding site" evidence="7">
    <location>
        <begin position="122"/>
        <end position="128"/>
    </location>
    <ligand>
        <name>ATP</name>
        <dbReference type="ChEBI" id="CHEBI:30616"/>
    </ligand>
</feature>
<dbReference type="EC" id="6.3.2.9" evidence="7 8"/>
<dbReference type="GO" id="GO:0009252">
    <property type="term" value="P:peptidoglycan biosynthetic process"/>
    <property type="evidence" value="ECO:0007669"/>
    <property type="project" value="UniProtKB-UniRule"/>
</dbReference>
<dbReference type="InterPro" id="IPR005762">
    <property type="entry name" value="MurD"/>
</dbReference>
<protein>
    <recommendedName>
        <fullName evidence="7 8">UDP-N-acetylmuramoylalanine--D-glutamate ligase</fullName>
        <ecNumber evidence="7 8">6.3.2.9</ecNumber>
    </recommendedName>
    <alternativeName>
        <fullName evidence="7">D-glutamic acid-adding enzyme</fullName>
    </alternativeName>
    <alternativeName>
        <fullName evidence="7">UDP-N-acetylmuramoyl-L-alanyl-D-glutamate synthetase</fullName>
    </alternativeName>
</protein>
<evidence type="ECO:0000256" key="8">
    <source>
        <dbReference type="RuleBase" id="RU003664"/>
    </source>
</evidence>
<keyword evidence="3 7" id="KW-0963">Cytoplasm</keyword>
<evidence type="ECO:0000313" key="12">
    <source>
        <dbReference type="EMBL" id="BAN02258.1"/>
    </source>
</evidence>
<dbReference type="Proteomes" id="UP000011863">
    <property type="component" value="Chromosome"/>
</dbReference>
<keyword evidence="13" id="KW-1185">Reference proteome</keyword>
<dbReference type="Pfam" id="PF08245">
    <property type="entry name" value="Mur_ligase_M"/>
    <property type="match status" value="1"/>
</dbReference>